<dbReference type="Proteomes" id="UP000215199">
    <property type="component" value="Unassembled WGS sequence"/>
</dbReference>
<keyword evidence="2" id="KW-0812">Transmembrane</keyword>
<name>A0A229SVG7_9PSEU</name>
<evidence type="ECO:0000313" key="3">
    <source>
        <dbReference type="EMBL" id="OXM63055.1"/>
    </source>
</evidence>
<feature type="transmembrane region" description="Helical" evidence="2">
    <location>
        <begin position="50"/>
        <end position="73"/>
    </location>
</feature>
<dbReference type="OrthoDB" id="5187095at2"/>
<organism evidence="3 4">
    <name type="scientific">Amycolatopsis vastitatis</name>
    <dbReference type="NCBI Taxonomy" id="1905142"/>
    <lineage>
        <taxon>Bacteria</taxon>
        <taxon>Bacillati</taxon>
        <taxon>Actinomycetota</taxon>
        <taxon>Actinomycetes</taxon>
        <taxon>Pseudonocardiales</taxon>
        <taxon>Pseudonocardiaceae</taxon>
        <taxon>Amycolatopsis</taxon>
    </lineage>
</organism>
<keyword evidence="2" id="KW-1133">Transmembrane helix</keyword>
<comment type="caution">
    <text evidence="3">The sequence shown here is derived from an EMBL/GenBank/DDBJ whole genome shotgun (WGS) entry which is preliminary data.</text>
</comment>
<reference evidence="4" key="1">
    <citation type="submission" date="2017-07" db="EMBL/GenBank/DDBJ databases">
        <title>Comparative genome mining reveals phylogenetic distribution patterns of secondary metabolites in Amycolatopsis.</title>
        <authorList>
            <person name="Adamek M."/>
            <person name="Alanjary M."/>
            <person name="Sales-Ortells H."/>
            <person name="Goodfellow M."/>
            <person name="Bull A.T."/>
            <person name="Kalinowski J."/>
            <person name="Ziemert N."/>
        </authorList>
    </citation>
    <scope>NUCLEOTIDE SEQUENCE [LARGE SCALE GENOMIC DNA]</scope>
    <source>
        <strain evidence="4">H5</strain>
    </source>
</reference>
<evidence type="ECO:0000256" key="1">
    <source>
        <dbReference type="SAM" id="MobiDB-lite"/>
    </source>
</evidence>
<sequence length="194" mass="22154">MTRRRTPDHQITELARQLTHVKRPNPVLWLYHWRYEILAATLLPYALVNLVLWLGPIWSVVAFISAFNWVFYWRAARRHVRGRLRAIVVQHRLRTGFAGARICTMDGRRPAILWTRPVDGDIVVSLFCPAGIGFEQIHARRDLLAAACFATEVYADRHPKYASFVTLTVCTTPARHEPGRAASPGEVVPLRAHS</sequence>
<accession>A0A229SVG7</accession>
<dbReference type="AlphaFoldDB" id="A0A229SVG7"/>
<protein>
    <submittedName>
        <fullName evidence="3">Uncharacterized protein</fullName>
    </submittedName>
</protein>
<evidence type="ECO:0000313" key="4">
    <source>
        <dbReference type="Proteomes" id="UP000215199"/>
    </source>
</evidence>
<evidence type="ECO:0000256" key="2">
    <source>
        <dbReference type="SAM" id="Phobius"/>
    </source>
</evidence>
<gene>
    <name evidence="3" type="ORF">CF165_32330</name>
</gene>
<keyword evidence="2" id="KW-0472">Membrane</keyword>
<keyword evidence="4" id="KW-1185">Reference proteome</keyword>
<feature type="region of interest" description="Disordered" evidence="1">
    <location>
        <begin position="175"/>
        <end position="194"/>
    </location>
</feature>
<proteinExistence type="predicted"/>
<dbReference type="RefSeq" id="WP_093951363.1">
    <property type="nucleotide sequence ID" value="NZ_NMUL01000038.1"/>
</dbReference>
<dbReference type="EMBL" id="NMUL01000038">
    <property type="protein sequence ID" value="OXM63055.1"/>
    <property type="molecule type" value="Genomic_DNA"/>
</dbReference>